<keyword evidence="5 9" id="KW-0627">Porphyrin biosynthesis</keyword>
<comment type="catalytic activity">
    <reaction evidence="8 9">
        <text>hydroxymethylbilane = uroporphyrinogen III + H2O</text>
        <dbReference type="Rhea" id="RHEA:18965"/>
        <dbReference type="ChEBI" id="CHEBI:15377"/>
        <dbReference type="ChEBI" id="CHEBI:57308"/>
        <dbReference type="ChEBI" id="CHEBI:57845"/>
        <dbReference type="EC" id="4.2.1.75"/>
    </reaction>
</comment>
<dbReference type="EC" id="4.2.1.75" evidence="3 9"/>
<name>A0ABY4HC64_9BACI</name>
<protein>
    <recommendedName>
        <fullName evidence="7 9">Uroporphyrinogen-III synthase</fullName>
        <ecNumber evidence="3 9">4.2.1.75</ecNumber>
    </recommendedName>
</protein>
<evidence type="ECO:0000256" key="4">
    <source>
        <dbReference type="ARBA" id="ARBA00023239"/>
    </source>
</evidence>
<dbReference type="PANTHER" id="PTHR38042">
    <property type="entry name" value="UROPORPHYRINOGEN-III SYNTHASE, CHLOROPLASTIC"/>
    <property type="match status" value="1"/>
</dbReference>
<sequence length="252" mass="28396">MEPLQGKNILITRASSQSSSITREIEQKGGRVIHVPLLQFKLNDSVENKHILSKLHDFSWVFLTSSNGVKFFFELLSLYDIEIPHSCKWAVVGDKTARTLQSYGVKPDFIPTEYQATSLIEQFFEQEGEQGKLLFVRGNRARKVLPQAFEEQQVFFQTVTVYDTLLVDGKDLLVQKLGRLDALTFTSPSTVEAFMQLIGEHQDEALRIPCFCIGPTTGGAAKSYGFQTVYIPGSYTIKDMIDKMAAHFDKKG</sequence>
<comment type="similarity">
    <text evidence="2 9">Belongs to the uroporphyrinogen-III synthase family.</text>
</comment>
<reference evidence="11" key="1">
    <citation type="submission" date="2022-04" db="EMBL/GenBank/DDBJ databases">
        <title>Halobacillus sp. isolated from saltern.</title>
        <authorList>
            <person name="Won M."/>
            <person name="Lee C.-M."/>
            <person name="Woen H.-Y."/>
            <person name="Kwon S.-W."/>
        </authorList>
    </citation>
    <scope>NUCLEOTIDE SEQUENCE</scope>
    <source>
        <strain evidence="11">SSHM10-5</strain>
    </source>
</reference>
<comment type="function">
    <text evidence="6 9">Catalyzes cyclization of the linear tetrapyrrole, hydroxymethylbilane, to the macrocyclic uroporphyrinogen III.</text>
</comment>
<evidence type="ECO:0000256" key="5">
    <source>
        <dbReference type="ARBA" id="ARBA00023244"/>
    </source>
</evidence>
<dbReference type="Proteomes" id="UP000830326">
    <property type="component" value="Chromosome"/>
</dbReference>
<organism evidence="11 12">
    <name type="scientific">Halobacillus amylolyticus</name>
    <dbReference type="NCBI Taxonomy" id="2932259"/>
    <lineage>
        <taxon>Bacteria</taxon>
        <taxon>Bacillati</taxon>
        <taxon>Bacillota</taxon>
        <taxon>Bacilli</taxon>
        <taxon>Bacillales</taxon>
        <taxon>Bacillaceae</taxon>
        <taxon>Halobacillus</taxon>
    </lineage>
</organism>
<dbReference type="EMBL" id="CP095075">
    <property type="protein sequence ID" value="UOR12151.1"/>
    <property type="molecule type" value="Genomic_DNA"/>
</dbReference>
<evidence type="ECO:0000313" key="12">
    <source>
        <dbReference type="Proteomes" id="UP000830326"/>
    </source>
</evidence>
<dbReference type="CDD" id="cd06578">
    <property type="entry name" value="HemD"/>
    <property type="match status" value="1"/>
</dbReference>
<feature type="domain" description="Tetrapyrrole biosynthesis uroporphyrinogen III synthase" evidence="10">
    <location>
        <begin position="21"/>
        <end position="241"/>
    </location>
</feature>
<evidence type="ECO:0000256" key="6">
    <source>
        <dbReference type="ARBA" id="ARBA00037589"/>
    </source>
</evidence>
<dbReference type="PANTHER" id="PTHR38042:SF1">
    <property type="entry name" value="UROPORPHYRINOGEN-III SYNTHASE, CHLOROPLASTIC"/>
    <property type="match status" value="1"/>
</dbReference>
<comment type="pathway">
    <text evidence="1 9">Porphyrin-containing compound metabolism; protoporphyrin-IX biosynthesis; coproporphyrinogen-III from 5-aminolevulinate: step 3/4.</text>
</comment>
<keyword evidence="4 9" id="KW-0456">Lyase</keyword>
<dbReference type="InterPro" id="IPR003754">
    <property type="entry name" value="4pyrrol_synth_uPrphyn_synth"/>
</dbReference>
<dbReference type="InterPro" id="IPR039793">
    <property type="entry name" value="UROS/Hem4"/>
</dbReference>
<evidence type="ECO:0000256" key="2">
    <source>
        <dbReference type="ARBA" id="ARBA00008133"/>
    </source>
</evidence>
<evidence type="ECO:0000256" key="7">
    <source>
        <dbReference type="ARBA" id="ARBA00040167"/>
    </source>
</evidence>
<evidence type="ECO:0000313" key="11">
    <source>
        <dbReference type="EMBL" id="UOR12151.1"/>
    </source>
</evidence>
<evidence type="ECO:0000256" key="8">
    <source>
        <dbReference type="ARBA" id="ARBA00048617"/>
    </source>
</evidence>
<evidence type="ECO:0000259" key="10">
    <source>
        <dbReference type="Pfam" id="PF02602"/>
    </source>
</evidence>
<dbReference type="InterPro" id="IPR036108">
    <property type="entry name" value="4pyrrol_syn_uPrphyn_synt_sf"/>
</dbReference>
<dbReference type="Gene3D" id="3.40.50.10090">
    <property type="match status" value="2"/>
</dbReference>
<evidence type="ECO:0000256" key="1">
    <source>
        <dbReference type="ARBA" id="ARBA00004772"/>
    </source>
</evidence>
<dbReference type="RefSeq" id="WP_245032742.1">
    <property type="nucleotide sequence ID" value="NZ_CP095075.1"/>
</dbReference>
<accession>A0ABY4HC64</accession>
<evidence type="ECO:0000256" key="3">
    <source>
        <dbReference type="ARBA" id="ARBA00013109"/>
    </source>
</evidence>
<proteinExistence type="inferred from homology"/>
<dbReference type="Pfam" id="PF02602">
    <property type="entry name" value="HEM4"/>
    <property type="match status" value="1"/>
</dbReference>
<evidence type="ECO:0000256" key="9">
    <source>
        <dbReference type="RuleBase" id="RU366031"/>
    </source>
</evidence>
<dbReference type="SUPFAM" id="SSF69618">
    <property type="entry name" value="HemD-like"/>
    <property type="match status" value="1"/>
</dbReference>
<gene>
    <name evidence="11" type="ORF">MUO15_01005</name>
</gene>
<keyword evidence="12" id="KW-1185">Reference proteome</keyword>